<evidence type="ECO:0000256" key="2">
    <source>
        <dbReference type="ARBA" id="ARBA00022475"/>
    </source>
</evidence>
<feature type="domain" description="Phosphatidic acid phosphatase type 2/haloperoxidase" evidence="8">
    <location>
        <begin position="105"/>
        <end position="208"/>
    </location>
</feature>
<dbReference type="PATRIC" id="fig|670052.7.peg.1369"/>
<dbReference type="GO" id="GO:0016787">
    <property type="term" value="F:hydrolase activity"/>
    <property type="evidence" value="ECO:0007669"/>
    <property type="project" value="UniProtKB-KW"/>
</dbReference>
<keyword evidence="5 7" id="KW-1133">Transmembrane helix</keyword>
<feature type="transmembrane region" description="Helical" evidence="7">
    <location>
        <begin position="189"/>
        <end position="209"/>
    </location>
</feature>
<proteinExistence type="predicted"/>
<keyword evidence="3 7" id="KW-0812">Transmembrane</keyword>
<dbReference type="GO" id="GO:0005886">
    <property type="term" value="C:plasma membrane"/>
    <property type="evidence" value="ECO:0007669"/>
    <property type="project" value="UniProtKB-SubCell"/>
</dbReference>
<feature type="transmembrane region" description="Helical" evidence="7">
    <location>
        <begin position="147"/>
        <end position="177"/>
    </location>
</feature>
<dbReference type="InterPro" id="IPR000326">
    <property type="entry name" value="PAP2/HPO"/>
</dbReference>
<dbReference type="InterPro" id="IPR036938">
    <property type="entry name" value="PAP2/HPO_sf"/>
</dbReference>
<dbReference type="SMART" id="SM00014">
    <property type="entry name" value="acidPPc"/>
    <property type="match status" value="1"/>
</dbReference>
<gene>
    <name evidence="9" type="ORF">PA27867_1317</name>
</gene>
<dbReference type="PANTHER" id="PTHR14969:SF62">
    <property type="entry name" value="DECAPRENYLPHOSPHORYL-5-PHOSPHORIBOSE PHOSPHATASE RV3807C-RELATED"/>
    <property type="match status" value="1"/>
</dbReference>
<evidence type="ECO:0000313" key="9">
    <source>
        <dbReference type="EMBL" id="ANP72279.1"/>
    </source>
</evidence>
<dbReference type="Proteomes" id="UP000092582">
    <property type="component" value="Chromosome 1"/>
</dbReference>
<evidence type="ECO:0000256" key="4">
    <source>
        <dbReference type="ARBA" id="ARBA00022801"/>
    </source>
</evidence>
<sequence>MTTPRHPEVAAQPRAKRVSRWWPVLSGAIALGLAVGLGALILVREQGMPLAIDTAWFNDLTENRAPVWDAVALVMDALGGGLVATLLIPAVICAALLLARRPWAAGYFLAASLATGGVVQVLKHFFGRARPENVLTNLDFGSFPSGHVANAAVTSAVLVLLFPRLWVWLAAAAYTVVMMLSRTYLGAHWLTDTVGALLLGIGVAVLLWAPVAAKLDGEHTVAMTRRARVRAAADASEGRDAG</sequence>
<dbReference type="Gene3D" id="1.20.144.10">
    <property type="entry name" value="Phosphatidic acid phosphatase type 2/haloperoxidase"/>
    <property type="match status" value="2"/>
</dbReference>
<reference evidence="9 10" key="1">
    <citation type="submission" date="2016-06" db="EMBL/GenBank/DDBJ databases">
        <title>Genome sequencing of Cryobacterium arcticum PAMC 27867.</title>
        <authorList>
            <person name="Lee J."/>
            <person name="Kim O.-S."/>
        </authorList>
    </citation>
    <scope>NUCLEOTIDE SEQUENCE [LARGE SCALE GENOMIC DNA]</scope>
    <source>
        <strain evidence="9 10">PAMC 27867</strain>
    </source>
</reference>
<evidence type="ECO:0000256" key="5">
    <source>
        <dbReference type="ARBA" id="ARBA00022989"/>
    </source>
</evidence>
<feature type="transmembrane region" description="Helical" evidence="7">
    <location>
        <begin position="21"/>
        <end position="43"/>
    </location>
</feature>
<feature type="transmembrane region" description="Helical" evidence="7">
    <location>
        <begin position="77"/>
        <end position="99"/>
    </location>
</feature>
<organism evidence="9 10">
    <name type="scientific">Cryobacterium arcticum</name>
    <dbReference type="NCBI Taxonomy" id="670052"/>
    <lineage>
        <taxon>Bacteria</taxon>
        <taxon>Bacillati</taxon>
        <taxon>Actinomycetota</taxon>
        <taxon>Actinomycetes</taxon>
        <taxon>Micrococcales</taxon>
        <taxon>Microbacteriaceae</taxon>
        <taxon>Cryobacterium</taxon>
    </lineage>
</organism>
<dbReference type="Pfam" id="PF01569">
    <property type="entry name" value="PAP2"/>
    <property type="match status" value="1"/>
</dbReference>
<dbReference type="STRING" id="670052.PA27867_1317"/>
<keyword evidence="4" id="KW-0378">Hydrolase</keyword>
<evidence type="ECO:0000256" key="6">
    <source>
        <dbReference type="ARBA" id="ARBA00023136"/>
    </source>
</evidence>
<protein>
    <submittedName>
        <fullName evidence="9">Phosphoesterase</fullName>
    </submittedName>
</protein>
<keyword evidence="6 7" id="KW-0472">Membrane</keyword>
<accession>A0A1B1BI49</accession>
<dbReference type="OrthoDB" id="5289372at2"/>
<dbReference type="CDD" id="cd03392">
    <property type="entry name" value="PAP2_like_2"/>
    <property type="match status" value="1"/>
</dbReference>
<feature type="transmembrane region" description="Helical" evidence="7">
    <location>
        <begin position="106"/>
        <end position="127"/>
    </location>
</feature>
<comment type="subcellular location">
    <subcellularLocation>
        <location evidence="1">Cell membrane</location>
        <topology evidence="1">Multi-pass membrane protein</topology>
    </subcellularLocation>
</comment>
<evidence type="ECO:0000256" key="3">
    <source>
        <dbReference type="ARBA" id="ARBA00022692"/>
    </source>
</evidence>
<dbReference type="SUPFAM" id="SSF48317">
    <property type="entry name" value="Acid phosphatase/Vanadium-dependent haloperoxidase"/>
    <property type="match status" value="1"/>
</dbReference>
<evidence type="ECO:0000256" key="1">
    <source>
        <dbReference type="ARBA" id="ARBA00004651"/>
    </source>
</evidence>
<evidence type="ECO:0000259" key="8">
    <source>
        <dbReference type="SMART" id="SM00014"/>
    </source>
</evidence>
<keyword evidence="10" id="KW-1185">Reference proteome</keyword>
<dbReference type="RefSeq" id="WP_066594639.1">
    <property type="nucleotide sequence ID" value="NZ_CP016282.1"/>
</dbReference>
<keyword evidence="2" id="KW-1003">Cell membrane</keyword>
<dbReference type="EMBL" id="CP016282">
    <property type="protein sequence ID" value="ANP72279.1"/>
    <property type="molecule type" value="Genomic_DNA"/>
</dbReference>
<dbReference type="KEGG" id="cart:PA27867_1317"/>
<name>A0A1B1BI49_9MICO</name>
<dbReference type="PANTHER" id="PTHR14969">
    <property type="entry name" value="SPHINGOSINE-1-PHOSPHATE PHOSPHOHYDROLASE"/>
    <property type="match status" value="1"/>
</dbReference>
<evidence type="ECO:0000256" key="7">
    <source>
        <dbReference type="SAM" id="Phobius"/>
    </source>
</evidence>
<evidence type="ECO:0000313" key="10">
    <source>
        <dbReference type="Proteomes" id="UP000092582"/>
    </source>
</evidence>
<dbReference type="AlphaFoldDB" id="A0A1B1BI49"/>